<dbReference type="EMBL" id="UINC01167268">
    <property type="protein sequence ID" value="SVD69679.1"/>
    <property type="molecule type" value="Genomic_DNA"/>
</dbReference>
<sequence length="144" mass="16763">SPEKLGVFWDTIISGKGEYINGSRLIYPMEKDAMRFLNLMANQFFSVVFSWLLNQRYTDTLCGTKALSRSDYLKIKNNQSYFGNFDPFGDFDLIFGSSMLNLKMVEIPIKYKARVYGSTQITRFRNGLQLLNMVMRGYRKLKAF</sequence>
<proteinExistence type="predicted"/>
<reference evidence="1" key="1">
    <citation type="submission" date="2018-05" db="EMBL/GenBank/DDBJ databases">
        <authorList>
            <person name="Lanie J.A."/>
            <person name="Ng W.-L."/>
            <person name="Kazmierczak K.M."/>
            <person name="Andrzejewski T.M."/>
            <person name="Davidsen T.M."/>
            <person name="Wayne K.J."/>
            <person name="Tettelin H."/>
            <person name="Glass J.I."/>
            <person name="Rusch D."/>
            <person name="Podicherti R."/>
            <person name="Tsui H.-C.T."/>
            <person name="Winkler M.E."/>
        </authorList>
    </citation>
    <scope>NUCLEOTIDE SEQUENCE</scope>
</reference>
<name>A0A382XFR4_9ZZZZ</name>
<accession>A0A382XFR4</accession>
<dbReference type="AlphaFoldDB" id="A0A382XFR4"/>
<gene>
    <name evidence="1" type="ORF">METZ01_LOCUS422533</name>
</gene>
<evidence type="ECO:0008006" key="2">
    <source>
        <dbReference type="Google" id="ProtNLM"/>
    </source>
</evidence>
<evidence type="ECO:0000313" key="1">
    <source>
        <dbReference type="EMBL" id="SVD69679.1"/>
    </source>
</evidence>
<feature type="non-terminal residue" evidence="1">
    <location>
        <position position="1"/>
    </location>
</feature>
<dbReference type="PANTHER" id="PTHR10859:SF91">
    <property type="entry name" value="DOLICHYL-PHOSPHATE BETA-GLUCOSYLTRANSFERASE"/>
    <property type="match status" value="1"/>
</dbReference>
<dbReference type="PANTHER" id="PTHR10859">
    <property type="entry name" value="GLYCOSYL TRANSFERASE"/>
    <property type="match status" value="1"/>
</dbReference>
<dbReference type="GO" id="GO:0006487">
    <property type="term" value="P:protein N-linked glycosylation"/>
    <property type="evidence" value="ECO:0007669"/>
    <property type="project" value="TreeGrafter"/>
</dbReference>
<dbReference type="SUPFAM" id="SSF53448">
    <property type="entry name" value="Nucleotide-diphospho-sugar transferases"/>
    <property type="match status" value="1"/>
</dbReference>
<dbReference type="InterPro" id="IPR029044">
    <property type="entry name" value="Nucleotide-diphossugar_trans"/>
</dbReference>
<protein>
    <recommendedName>
        <fullName evidence="2">Glycosyl transferase</fullName>
    </recommendedName>
</protein>
<organism evidence="1">
    <name type="scientific">marine metagenome</name>
    <dbReference type="NCBI Taxonomy" id="408172"/>
    <lineage>
        <taxon>unclassified sequences</taxon>
        <taxon>metagenomes</taxon>
        <taxon>ecological metagenomes</taxon>
    </lineage>
</organism>